<dbReference type="Proteomes" id="UP001164746">
    <property type="component" value="Chromosome 4"/>
</dbReference>
<evidence type="ECO:0000313" key="1">
    <source>
        <dbReference type="EMBL" id="WAR01750.1"/>
    </source>
</evidence>
<accession>A0ABY7DYL2</accession>
<organism evidence="1 2">
    <name type="scientific">Mya arenaria</name>
    <name type="common">Soft-shell clam</name>
    <dbReference type="NCBI Taxonomy" id="6604"/>
    <lineage>
        <taxon>Eukaryota</taxon>
        <taxon>Metazoa</taxon>
        <taxon>Spiralia</taxon>
        <taxon>Lophotrochozoa</taxon>
        <taxon>Mollusca</taxon>
        <taxon>Bivalvia</taxon>
        <taxon>Autobranchia</taxon>
        <taxon>Heteroconchia</taxon>
        <taxon>Euheterodonta</taxon>
        <taxon>Imparidentia</taxon>
        <taxon>Neoheterodontei</taxon>
        <taxon>Myida</taxon>
        <taxon>Myoidea</taxon>
        <taxon>Myidae</taxon>
        <taxon>Mya</taxon>
    </lineage>
</organism>
<dbReference type="EMBL" id="CP111015">
    <property type="protein sequence ID" value="WAR01750.1"/>
    <property type="molecule type" value="Genomic_DNA"/>
</dbReference>
<proteinExistence type="predicted"/>
<gene>
    <name evidence="1" type="ORF">MAR_008308</name>
</gene>
<reference evidence="1" key="1">
    <citation type="submission" date="2022-11" db="EMBL/GenBank/DDBJ databases">
        <title>Centuries of genome instability and evolution in soft-shell clam transmissible cancer (bioRxiv).</title>
        <authorList>
            <person name="Hart S.F.M."/>
            <person name="Yonemitsu M.A."/>
            <person name="Giersch R.M."/>
            <person name="Beal B.F."/>
            <person name="Arriagada G."/>
            <person name="Davis B.W."/>
            <person name="Ostrander E.A."/>
            <person name="Goff S.P."/>
            <person name="Metzger M.J."/>
        </authorList>
    </citation>
    <scope>NUCLEOTIDE SEQUENCE</scope>
    <source>
        <strain evidence="1">MELC-2E11</strain>
        <tissue evidence="1">Siphon/mantle</tissue>
    </source>
</reference>
<sequence>MPNQKGICGPIILLVIWKKHSHGQRVSERTIPITVQSHNVEDLVFNILRGYSEVFKSWQRGI</sequence>
<protein>
    <submittedName>
        <fullName evidence="1">Uncharacterized protein</fullName>
    </submittedName>
</protein>
<keyword evidence="2" id="KW-1185">Reference proteome</keyword>
<evidence type="ECO:0000313" key="2">
    <source>
        <dbReference type="Proteomes" id="UP001164746"/>
    </source>
</evidence>
<name>A0ABY7DYL2_MYAAR</name>